<dbReference type="NCBIfam" id="NF011060">
    <property type="entry name" value="PRK14491.1"/>
    <property type="match status" value="1"/>
</dbReference>
<name>A0A1I1P5C4_9GAMM</name>
<dbReference type="AlphaFoldDB" id="A0A1I1P5C4"/>
<dbReference type="InterPro" id="IPR036135">
    <property type="entry name" value="MoeA_linker/N_sf"/>
</dbReference>
<keyword evidence="5 11" id="KW-0500">Molybdenum</keyword>
<evidence type="ECO:0000256" key="3">
    <source>
        <dbReference type="ARBA" id="ARBA00005046"/>
    </source>
</evidence>
<evidence type="ECO:0000256" key="7">
    <source>
        <dbReference type="ARBA" id="ARBA00022723"/>
    </source>
</evidence>
<dbReference type="NCBIfam" id="NF045515">
    <property type="entry name" value="Glp_gephyrin"/>
    <property type="match status" value="1"/>
</dbReference>
<evidence type="ECO:0000313" key="15">
    <source>
        <dbReference type="Proteomes" id="UP000198611"/>
    </source>
</evidence>
<dbReference type="FunFam" id="2.170.190.11:FF:000001">
    <property type="entry name" value="Molybdopterin molybdenumtransferase"/>
    <property type="match status" value="1"/>
</dbReference>
<dbReference type="RefSeq" id="WP_093427251.1">
    <property type="nucleotide sequence ID" value="NZ_FOMJ01000001.1"/>
</dbReference>
<evidence type="ECO:0000256" key="11">
    <source>
        <dbReference type="RuleBase" id="RU365090"/>
    </source>
</evidence>
<comment type="pathway">
    <text evidence="3 11">Cofactor biosynthesis; molybdopterin biosynthesis.</text>
</comment>
<dbReference type="PROSITE" id="PS01079">
    <property type="entry name" value="MOCF_BIOSYNTHESIS_2"/>
    <property type="match status" value="1"/>
</dbReference>
<dbReference type="Proteomes" id="UP000198611">
    <property type="component" value="Unassembled WGS sequence"/>
</dbReference>
<dbReference type="GO" id="GO:0006777">
    <property type="term" value="P:Mo-molybdopterin cofactor biosynthetic process"/>
    <property type="evidence" value="ECO:0007669"/>
    <property type="project" value="UniProtKB-UniRule"/>
</dbReference>
<dbReference type="EC" id="2.10.1.1" evidence="11"/>
<dbReference type="PANTHER" id="PTHR10192">
    <property type="entry name" value="MOLYBDOPTERIN BIOSYNTHESIS PROTEIN"/>
    <property type="match status" value="1"/>
</dbReference>
<dbReference type="FunFam" id="3.40.980.10:FF:000004">
    <property type="entry name" value="Molybdopterin molybdenumtransferase"/>
    <property type="match status" value="1"/>
</dbReference>
<dbReference type="InterPro" id="IPR036688">
    <property type="entry name" value="MoeA_C_domain_IV_sf"/>
</dbReference>
<dbReference type="GO" id="GO:0005829">
    <property type="term" value="C:cytosol"/>
    <property type="evidence" value="ECO:0007669"/>
    <property type="project" value="TreeGrafter"/>
</dbReference>
<protein>
    <recommendedName>
        <fullName evidence="11">Molybdopterin molybdenumtransferase</fullName>
        <ecNumber evidence="11">2.10.1.1</ecNumber>
    </recommendedName>
</protein>
<dbReference type="Pfam" id="PF03454">
    <property type="entry name" value="MoeA_C"/>
    <property type="match status" value="1"/>
</dbReference>
<comment type="catalytic activity">
    <reaction evidence="10">
        <text>adenylyl-molybdopterin + molybdate = Mo-molybdopterin + AMP + H(+)</text>
        <dbReference type="Rhea" id="RHEA:35047"/>
        <dbReference type="ChEBI" id="CHEBI:15378"/>
        <dbReference type="ChEBI" id="CHEBI:36264"/>
        <dbReference type="ChEBI" id="CHEBI:62727"/>
        <dbReference type="ChEBI" id="CHEBI:71302"/>
        <dbReference type="ChEBI" id="CHEBI:456215"/>
        <dbReference type="EC" id="2.10.1.1"/>
    </reaction>
</comment>
<dbReference type="InterPro" id="IPR027417">
    <property type="entry name" value="P-loop_NTPase"/>
</dbReference>
<dbReference type="GO" id="GO:0046872">
    <property type="term" value="F:metal ion binding"/>
    <property type="evidence" value="ECO:0007669"/>
    <property type="project" value="UniProtKB-UniRule"/>
</dbReference>
<dbReference type="InterPro" id="IPR001453">
    <property type="entry name" value="MoaB/Mog_dom"/>
</dbReference>
<dbReference type="SUPFAM" id="SSF52540">
    <property type="entry name" value="P-loop containing nucleoside triphosphate hydrolases"/>
    <property type="match status" value="1"/>
</dbReference>
<dbReference type="Pfam" id="PF00994">
    <property type="entry name" value="MoCF_biosynth"/>
    <property type="match status" value="1"/>
</dbReference>
<evidence type="ECO:0000256" key="1">
    <source>
        <dbReference type="ARBA" id="ARBA00001946"/>
    </source>
</evidence>
<evidence type="ECO:0000256" key="10">
    <source>
        <dbReference type="ARBA" id="ARBA00047317"/>
    </source>
</evidence>
<evidence type="ECO:0000256" key="5">
    <source>
        <dbReference type="ARBA" id="ARBA00022505"/>
    </source>
</evidence>
<evidence type="ECO:0000256" key="8">
    <source>
        <dbReference type="ARBA" id="ARBA00022842"/>
    </source>
</evidence>
<dbReference type="NCBIfam" id="TIGR00176">
    <property type="entry name" value="mobB"/>
    <property type="match status" value="1"/>
</dbReference>
<dbReference type="Gene3D" id="2.170.190.11">
    <property type="entry name" value="Molybdopterin biosynthesis moea protein, domain 3"/>
    <property type="match status" value="1"/>
</dbReference>
<feature type="domain" description="MoaB/Mog" evidence="13">
    <location>
        <begin position="365"/>
        <end position="502"/>
    </location>
</feature>
<keyword evidence="8 11" id="KW-0460">Magnesium</keyword>
<proteinExistence type="inferred from homology"/>
<dbReference type="SUPFAM" id="SSF63867">
    <property type="entry name" value="MoeA C-terminal domain-like"/>
    <property type="match status" value="1"/>
</dbReference>
<keyword evidence="9 11" id="KW-0501">Molybdenum cofactor biosynthesis</keyword>
<comment type="similarity">
    <text evidence="4 11">Belongs to the MoeA family.</text>
</comment>
<comment type="cofactor">
    <cofactor evidence="1 11">
        <name>Mg(2+)</name>
        <dbReference type="ChEBI" id="CHEBI:18420"/>
    </cofactor>
</comment>
<dbReference type="NCBIfam" id="TIGR00177">
    <property type="entry name" value="molyb_syn"/>
    <property type="match status" value="1"/>
</dbReference>
<dbReference type="Gene3D" id="3.90.105.10">
    <property type="entry name" value="Molybdopterin biosynthesis moea protein, domain 2"/>
    <property type="match status" value="1"/>
</dbReference>
<sequence length="593" mass="62161">MTSAFSPPPPALGLAGFSGSGKTTLLEAVIAYLAAAGWRLGVLKASHHDVDPDRPGKDSYRLRHAGAAVTQLAGPRRWSLFVEPPPEESPPDLPAALARFAGYELDLVLVEGYREAEFPRIEVHRAERGGPWLFPDHPGIIAVACDEAPPAGAPPFLALSEPAAVAQFIIDHYPTLEGPMTRDDACFQPGPDLLPVVEARRRILAAAGPVTGTEMVDLRAGLGRVLAQTVAAAEPVPGFDNSAMDGYGLRAADAGESLRLVGHSLAGSPYAGNIGPGEAVRIMTGAPVPEGVNTVVMQEHVTADETTVRIDKQPTEGDNIRRAGEDLTAGETVLEPGRRLRPADLGLLASVGVSQVRVHRRPRVAFFSTGDELRGVGEPLEHGTIRDSNRYTLHALLERAGVEVHDLGVVRDDLAATETALAEAAAMADAVITTGGASVGTADHIHTALANRGEVAFWRIAMKPGKPLAFGHVGDALFFGLPGNPVSAMATFLQFAAPALAVQAGEPPAEPRTLRLPVAEAEPFTKAAGRTEFQRGQLEPTADGSLAVRPTGPQGSHILRSMSLADCLVILPAESEGASPGELVEVQPLTTDA</sequence>
<dbReference type="CDD" id="cd00887">
    <property type="entry name" value="MoeA"/>
    <property type="match status" value="1"/>
</dbReference>
<dbReference type="GO" id="GO:0061599">
    <property type="term" value="F:molybdopterin molybdotransferase activity"/>
    <property type="evidence" value="ECO:0007669"/>
    <property type="project" value="UniProtKB-UniRule"/>
</dbReference>
<dbReference type="Gene3D" id="3.40.980.10">
    <property type="entry name" value="MoaB/Mog-like domain"/>
    <property type="match status" value="1"/>
</dbReference>
<keyword evidence="6 11" id="KW-0808">Transferase</keyword>
<accession>A0A1I1P5C4</accession>
<dbReference type="EMBL" id="FOMJ01000001">
    <property type="protein sequence ID" value="SFD05029.1"/>
    <property type="molecule type" value="Genomic_DNA"/>
</dbReference>
<evidence type="ECO:0000256" key="4">
    <source>
        <dbReference type="ARBA" id="ARBA00010763"/>
    </source>
</evidence>
<dbReference type="Pfam" id="PF03453">
    <property type="entry name" value="MoeA_N"/>
    <property type="match status" value="1"/>
</dbReference>
<reference evidence="14 15" key="1">
    <citation type="submission" date="2016-10" db="EMBL/GenBank/DDBJ databases">
        <authorList>
            <person name="de Groot N.N."/>
        </authorList>
    </citation>
    <scope>NUCLEOTIDE SEQUENCE [LARGE SCALE GENOMIC DNA]</scope>
    <source>
        <strain evidence="14 15">HL3</strain>
    </source>
</reference>
<dbReference type="InterPro" id="IPR038987">
    <property type="entry name" value="MoeA-like"/>
</dbReference>
<evidence type="ECO:0000313" key="14">
    <source>
        <dbReference type="EMBL" id="SFD05029.1"/>
    </source>
</evidence>
<dbReference type="OrthoDB" id="9804758at2"/>
<dbReference type="STRING" id="1123397.SAMN05660831_00608"/>
<dbReference type="Pfam" id="PF03205">
    <property type="entry name" value="MobB"/>
    <property type="match status" value="1"/>
</dbReference>
<dbReference type="CDD" id="cd03116">
    <property type="entry name" value="MobB"/>
    <property type="match status" value="1"/>
</dbReference>
<evidence type="ECO:0000256" key="2">
    <source>
        <dbReference type="ARBA" id="ARBA00002901"/>
    </source>
</evidence>
<dbReference type="SMART" id="SM00852">
    <property type="entry name" value="MoCF_biosynth"/>
    <property type="match status" value="1"/>
</dbReference>
<gene>
    <name evidence="14" type="ORF">SAMN05660831_00608</name>
</gene>
<dbReference type="SUPFAM" id="SSF63882">
    <property type="entry name" value="MoeA N-terminal region -like"/>
    <property type="match status" value="1"/>
</dbReference>
<organism evidence="14 15">
    <name type="scientific">Thiohalospira halophila DSM 15071</name>
    <dbReference type="NCBI Taxonomy" id="1123397"/>
    <lineage>
        <taxon>Bacteria</taxon>
        <taxon>Pseudomonadati</taxon>
        <taxon>Pseudomonadota</taxon>
        <taxon>Gammaproteobacteria</taxon>
        <taxon>Thiohalospirales</taxon>
        <taxon>Thiohalospiraceae</taxon>
        <taxon>Thiohalospira</taxon>
    </lineage>
</organism>
<evidence type="ECO:0000256" key="12">
    <source>
        <dbReference type="SAM" id="MobiDB-lite"/>
    </source>
</evidence>
<dbReference type="GO" id="GO:0005525">
    <property type="term" value="F:GTP binding"/>
    <property type="evidence" value="ECO:0007669"/>
    <property type="project" value="InterPro"/>
</dbReference>
<dbReference type="Gene3D" id="3.40.50.300">
    <property type="entry name" value="P-loop containing nucleotide triphosphate hydrolases"/>
    <property type="match status" value="1"/>
</dbReference>
<feature type="region of interest" description="Disordered" evidence="12">
    <location>
        <begin position="534"/>
        <end position="553"/>
    </location>
</feature>
<dbReference type="PANTHER" id="PTHR10192:SF5">
    <property type="entry name" value="GEPHYRIN"/>
    <property type="match status" value="1"/>
</dbReference>
<dbReference type="Gene3D" id="2.40.340.10">
    <property type="entry name" value="MoeA, C-terminal, domain IV"/>
    <property type="match status" value="1"/>
</dbReference>
<dbReference type="InterPro" id="IPR005111">
    <property type="entry name" value="MoeA_C_domain_IV"/>
</dbReference>
<keyword evidence="15" id="KW-1185">Reference proteome</keyword>
<dbReference type="InterPro" id="IPR005110">
    <property type="entry name" value="MoeA_linker/N"/>
</dbReference>
<keyword evidence="7 11" id="KW-0479">Metal-binding</keyword>
<dbReference type="InterPro" id="IPR004435">
    <property type="entry name" value="MobB_dom"/>
</dbReference>
<comment type="function">
    <text evidence="2 11">Catalyzes the insertion of molybdate into adenylated molybdopterin with the concomitant release of AMP.</text>
</comment>
<dbReference type="InterPro" id="IPR008284">
    <property type="entry name" value="MoCF_biosynth_CS"/>
</dbReference>
<evidence type="ECO:0000256" key="9">
    <source>
        <dbReference type="ARBA" id="ARBA00023150"/>
    </source>
</evidence>
<evidence type="ECO:0000259" key="13">
    <source>
        <dbReference type="SMART" id="SM00852"/>
    </source>
</evidence>
<dbReference type="SUPFAM" id="SSF53218">
    <property type="entry name" value="Molybdenum cofactor biosynthesis proteins"/>
    <property type="match status" value="1"/>
</dbReference>
<evidence type="ECO:0000256" key="6">
    <source>
        <dbReference type="ARBA" id="ARBA00022679"/>
    </source>
</evidence>
<dbReference type="UniPathway" id="UPA00344"/>
<dbReference type="InterPro" id="IPR036425">
    <property type="entry name" value="MoaB/Mog-like_dom_sf"/>
</dbReference>